<accession>A0AAV1L6X8</accession>
<keyword evidence="3" id="KW-1185">Reference proteome</keyword>
<keyword evidence="1" id="KW-0472">Membrane</keyword>
<gene>
    <name evidence="2" type="ORF">PARMNEM_LOCUS10255</name>
</gene>
<protein>
    <submittedName>
        <fullName evidence="2">Uncharacterized protein</fullName>
    </submittedName>
</protein>
<keyword evidence="1" id="KW-0812">Transmembrane</keyword>
<feature type="transmembrane region" description="Helical" evidence="1">
    <location>
        <begin position="29"/>
        <end position="51"/>
    </location>
</feature>
<name>A0AAV1L6X8_9NEOP</name>
<keyword evidence="1" id="KW-1133">Transmembrane helix</keyword>
<dbReference type="EMBL" id="CAVLGL010000084">
    <property type="protein sequence ID" value="CAK1589809.1"/>
    <property type="molecule type" value="Genomic_DNA"/>
</dbReference>
<comment type="caution">
    <text evidence="2">The sequence shown here is derived from an EMBL/GenBank/DDBJ whole genome shotgun (WGS) entry which is preliminary data.</text>
</comment>
<evidence type="ECO:0000256" key="1">
    <source>
        <dbReference type="SAM" id="Phobius"/>
    </source>
</evidence>
<evidence type="ECO:0000313" key="3">
    <source>
        <dbReference type="Proteomes" id="UP001314205"/>
    </source>
</evidence>
<dbReference type="AlphaFoldDB" id="A0AAV1L6X8"/>
<reference evidence="2 3" key="1">
    <citation type="submission" date="2023-11" db="EMBL/GenBank/DDBJ databases">
        <authorList>
            <person name="Hedman E."/>
            <person name="Englund M."/>
            <person name="Stromberg M."/>
            <person name="Nyberg Akerstrom W."/>
            <person name="Nylinder S."/>
            <person name="Jareborg N."/>
            <person name="Kallberg Y."/>
            <person name="Kronander E."/>
        </authorList>
    </citation>
    <scope>NUCLEOTIDE SEQUENCE [LARGE SCALE GENOMIC DNA]</scope>
</reference>
<evidence type="ECO:0000313" key="2">
    <source>
        <dbReference type="EMBL" id="CAK1589809.1"/>
    </source>
</evidence>
<organism evidence="2 3">
    <name type="scientific">Parnassius mnemosyne</name>
    <name type="common">clouded apollo</name>
    <dbReference type="NCBI Taxonomy" id="213953"/>
    <lineage>
        <taxon>Eukaryota</taxon>
        <taxon>Metazoa</taxon>
        <taxon>Ecdysozoa</taxon>
        <taxon>Arthropoda</taxon>
        <taxon>Hexapoda</taxon>
        <taxon>Insecta</taxon>
        <taxon>Pterygota</taxon>
        <taxon>Neoptera</taxon>
        <taxon>Endopterygota</taxon>
        <taxon>Lepidoptera</taxon>
        <taxon>Glossata</taxon>
        <taxon>Ditrysia</taxon>
        <taxon>Papilionoidea</taxon>
        <taxon>Papilionidae</taxon>
        <taxon>Parnassiinae</taxon>
        <taxon>Parnassini</taxon>
        <taxon>Parnassius</taxon>
        <taxon>Driopa</taxon>
    </lineage>
</organism>
<sequence>MERLEPDTVTEITVEIRHENQMDAVTGKILGLLPVFVLLLIIFARIIFVIYKNTGQKTRNPQQRRQYIGSRARPSLPQVEPTIYVSPANLPPPPKYEAMAPPSYEEVVGIHYPNYQPTQIQPIAHPIATAMAQNTNASVASANIPESRNPDTPPVGTPTTVLSVTNERRTIVTSSS</sequence>
<proteinExistence type="predicted"/>
<dbReference type="Proteomes" id="UP001314205">
    <property type="component" value="Unassembled WGS sequence"/>
</dbReference>